<evidence type="ECO:0000259" key="9">
    <source>
        <dbReference type="PROSITE" id="PS50157"/>
    </source>
</evidence>
<keyword evidence="4" id="KW-0804">Transcription</keyword>
<keyword evidence="6" id="KW-0863">Zinc-finger</keyword>
<evidence type="ECO:0000256" key="6">
    <source>
        <dbReference type="PROSITE-ProRule" id="PRU00042"/>
    </source>
</evidence>
<evidence type="ECO:0000313" key="10">
    <source>
        <dbReference type="EMBL" id="KAF9749986.1"/>
    </source>
</evidence>
<dbReference type="EMBL" id="JADCTT010000007">
    <property type="protein sequence ID" value="KAF9749986.1"/>
    <property type="molecule type" value="Genomic_DNA"/>
</dbReference>
<dbReference type="SUPFAM" id="SSF57701">
    <property type="entry name" value="Zn2/Cys6 DNA-binding domain"/>
    <property type="match status" value="1"/>
</dbReference>
<dbReference type="PROSITE" id="PS50048">
    <property type="entry name" value="ZN2_CY6_FUNGAL_2"/>
    <property type="match status" value="1"/>
</dbReference>
<protein>
    <recommendedName>
        <fullName evidence="12">Zn(2)-C6 fungal-type domain-containing protein</fullName>
    </recommendedName>
</protein>
<dbReference type="CDD" id="cd12148">
    <property type="entry name" value="fungal_TF_MHR"/>
    <property type="match status" value="1"/>
</dbReference>
<evidence type="ECO:0000256" key="4">
    <source>
        <dbReference type="ARBA" id="ARBA00023163"/>
    </source>
</evidence>
<feature type="domain" description="Zn(2)-C6 fungal-type" evidence="8">
    <location>
        <begin position="78"/>
        <end position="107"/>
    </location>
</feature>
<evidence type="ECO:0000313" key="11">
    <source>
        <dbReference type="Proteomes" id="UP000616885"/>
    </source>
</evidence>
<dbReference type="InterPro" id="IPR013087">
    <property type="entry name" value="Znf_C2H2_type"/>
</dbReference>
<evidence type="ECO:0000256" key="7">
    <source>
        <dbReference type="SAM" id="MobiDB-lite"/>
    </source>
</evidence>
<dbReference type="Gene3D" id="4.10.240.10">
    <property type="entry name" value="Zn(2)-C6 fungal-type DNA-binding domain"/>
    <property type="match status" value="1"/>
</dbReference>
<comment type="caution">
    <text evidence="10">The sequence shown here is derived from an EMBL/GenBank/DDBJ whole genome shotgun (WGS) entry which is preliminary data.</text>
</comment>
<dbReference type="GO" id="GO:0000981">
    <property type="term" value="F:DNA-binding transcription factor activity, RNA polymerase II-specific"/>
    <property type="evidence" value="ECO:0007669"/>
    <property type="project" value="InterPro"/>
</dbReference>
<organism evidence="10 11">
    <name type="scientific">Bionectria ochroleuca</name>
    <name type="common">Gliocladium roseum</name>
    <dbReference type="NCBI Taxonomy" id="29856"/>
    <lineage>
        <taxon>Eukaryota</taxon>
        <taxon>Fungi</taxon>
        <taxon>Dikarya</taxon>
        <taxon>Ascomycota</taxon>
        <taxon>Pezizomycotina</taxon>
        <taxon>Sordariomycetes</taxon>
        <taxon>Hypocreomycetidae</taxon>
        <taxon>Hypocreales</taxon>
        <taxon>Bionectriaceae</taxon>
        <taxon>Clonostachys</taxon>
    </lineage>
</organism>
<dbReference type="AlphaFoldDB" id="A0A8H7TIA3"/>
<feature type="compositionally biased region" description="Polar residues" evidence="7">
    <location>
        <begin position="162"/>
        <end position="180"/>
    </location>
</feature>
<name>A0A8H7TIA3_BIOOC</name>
<dbReference type="InterPro" id="IPR001138">
    <property type="entry name" value="Zn2Cys6_DnaBD"/>
</dbReference>
<evidence type="ECO:0000256" key="2">
    <source>
        <dbReference type="ARBA" id="ARBA00022833"/>
    </source>
</evidence>
<dbReference type="Proteomes" id="UP000616885">
    <property type="component" value="Unassembled WGS sequence"/>
</dbReference>
<evidence type="ECO:0000259" key="8">
    <source>
        <dbReference type="PROSITE" id="PS50048"/>
    </source>
</evidence>
<accession>A0A8H7TIA3</accession>
<dbReference type="GO" id="GO:0008270">
    <property type="term" value="F:zinc ion binding"/>
    <property type="evidence" value="ECO:0007669"/>
    <property type="project" value="UniProtKB-KW"/>
</dbReference>
<keyword evidence="1" id="KW-0479">Metal-binding</keyword>
<dbReference type="GO" id="GO:0003677">
    <property type="term" value="F:DNA binding"/>
    <property type="evidence" value="ECO:0007669"/>
    <property type="project" value="InterPro"/>
</dbReference>
<dbReference type="PANTHER" id="PTHR47660">
    <property type="entry name" value="TRANSCRIPTION FACTOR WITH C2H2 AND ZN(2)-CYS(6) DNA BINDING DOMAIN (EUROFUNG)-RELATED-RELATED"/>
    <property type="match status" value="1"/>
</dbReference>
<reference evidence="10" key="1">
    <citation type="submission" date="2020-10" db="EMBL/GenBank/DDBJ databases">
        <title>High-Quality Genome Resource of Clonostachys rosea strain S41 by Oxford Nanopore Long-Read Sequencing.</title>
        <authorList>
            <person name="Wang H."/>
        </authorList>
    </citation>
    <scope>NUCLEOTIDE SEQUENCE</scope>
    <source>
        <strain evidence="10">S41</strain>
    </source>
</reference>
<feature type="domain" description="C2H2-type" evidence="9">
    <location>
        <begin position="36"/>
        <end position="65"/>
    </location>
</feature>
<dbReference type="InterPro" id="IPR007219">
    <property type="entry name" value="XnlR_reg_dom"/>
</dbReference>
<dbReference type="PROSITE" id="PS00463">
    <property type="entry name" value="ZN2_CY6_FUNGAL_1"/>
    <property type="match status" value="1"/>
</dbReference>
<keyword evidence="2" id="KW-0862">Zinc</keyword>
<dbReference type="SMART" id="SM00066">
    <property type="entry name" value="GAL4"/>
    <property type="match status" value="1"/>
</dbReference>
<dbReference type="PROSITE" id="PS50157">
    <property type="entry name" value="ZINC_FINGER_C2H2_2"/>
    <property type="match status" value="1"/>
</dbReference>
<proteinExistence type="predicted"/>
<evidence type="ECO:0000256" key="5">
    <source>
        <dbReference type="ARBA" id="ARBA00023242"/>
    </source>
</evidence>
<evidence type="ECO:0000256" key="3">
    <source>
        <dbReference type="ARBA" id="ARBA00023015"/>
    </source>
</evidence>
<dbReference type="Pfam" id="PF00172">
    <property type="entry name" value="Zn_clus"/>
    <property type="match status" value="1"/>
</dbReference>
<evidence type="ECO:0008006" key="12">
    <source>
        <dbReference type="Google" id="ProtNLM"/>
    </source>
</evidence>
<keyword evidence="3" id="KW-0805">Transcription regulation</keyword>
<dbReference type="Pfam" id="PF04082">
    <property type="entry name" value="Fungal_trans"/>
    <property type="match status" value="1"/>
</dbReference>
<dbReference type="InterPro" id="IPR036864">
    <property type="entry name" value="Zn2-C6_fun-type_DNA-bd_sf"/>
</dbReference>
<keyword evidence="5" id="KW-0539">Nucleus</keyword>
<dbReference type="CDD" id="cd00067">
    <property type="entry name" value="GAL4"/>
    <property type="match status" value="1"/>
</dbReference>
<dbReference type="GO" id="GO:0006351">
    <property type="term" value="P:DNA-templated transcription"/>
    <property type="evidence" value="ECO:0007669"/>
    <property type="project" value="InterPro"/>
</dbReference>
<sequence>MVSSASNHLAPSECPICQLPFVDNGGQSPRLGVRQHQCPFCHKSFGRVDGARRHAKTCPQKGNQPLPPLARRGRKLRACTQCSRVKVQCDGRKPCGRCSSRSMDCSYSWLCSDPSHRQSMAEPVDSKKPGPGRGVDLGLPFLLRNLDSTTQFENERDAARQPESSVGGPSTRMSPESNTGEPVAFIDPALLLSNYIDPFLDTYLKLDGVYDDSGAGAPGSPVPIVSGDTLGRRLDLLSHELEAYSLRKPKLSGSFQRESFQSLFTSENVRGFVIAFSRKRHYQLPIIHWPTFDILKAPLPLLLSVAMMGAAYSHTPGAEPDPAVQARAFHSISAPYIFSKLQKQIDTDSGFENLIEYCQAALLMIGLGTWVKDQEIRRTFICKYSPKLIRVIRDHHLAQIRHDDDESWPSFIRKELKIRLASWSFYIDCLATLAINHPSLLLLSEMCGQSPCSARIWDAETEEDFHNRKADTLVSSHCLVDQMSELMSDDWTEPRHLISSQLSPYHLHAMSCAFMPVIFNLHSSKFPDSHSAALFRALDRWDLLWAIAIKQMPEDERKWLGVSRNSPGLVWLSRQILKAGQTSEAKKWRYFQRIPSYTTSDVFEFVRSLDGEQTYPV</sequence>
<feature type="region of interest" description="Disordered" evidence="7">
    <location>
        <begin position="151"/>
        <end position="180"/>
    </location>
</feature>
<gene>
    <name evidence="10" type="ORF">IM811_016013</name>
</gene>
<evidence type="ECO:0000256" key="1">
    <source>
        <dbReference type="ARBA" id="ARBA00022723"/>
    </source>
</evidence>